<accession>A0AAN6MA55</accession>
<keyword evidence="2" id="KW-1185">Reference proteome</keyword>
<gene>
    <name evidence="1" type="ORF">GRF29_1g3247899</name>
</gene>
<dbReference type="Proteomes" id="UP001280581">
    <property type="component" value="Unassembled WGS sequence"/>
</dbReference>
<dbReference type="EMBL" id="WVTA01000001">
    <property type="protein sequence ID" value="KAK3217501.1"/>
    <property type="molecule type" value="Genomic_DNA"/>
</dbReference>
<organism evidence="1 2">
    <name type="scientific">Pseudopithomyces chartarum</name>
    <dbReference type="NCBI Taxonomy" id="1892770"/>
    <lineage>
        <taxon>Eukaryota</taxon>
        <taxon>Fungi</taxon>
        <taxon>Dikarya</taxon>
        <taxon>Ascomycota</taxon>
        <taxon>Pezizomycotina</taxon>
        <taxon>Dothideomycetes</taxon>
        <taxon>Pleosporomycetidae</taxon>
        <taxon>Pleosporales</taxon>
        <taxon>Massarineae</taxon>
        <taxon>Didymosphaeriaceae</taxon>
        <taxon>Pseudopithomyces</taxon>
    </lineage>
</organism>
<sequence>MSKPKILIIGCGAVGLSQGYHLSTAAEITYLVRPNRTPAFTPPKHLYDYKSDTLHTFSSYRVIESTSAVAGEHFFCVFDTLDGHAARSENGVATLKAVGDLIRDSPSTFVMYDAVGTDMEQHYASSMGIEKSRLVLAVTDRVAS</sequence>
<proteinExistence type="predicted"/>
<comment type="caution">
    <text evidence="1">The sequence shown here is derived from an EMBL/GenBank/DDBJ whole genome shotgun (WGS) entry which is preliminary data.</text>
</comment>
<name>A0AAN6MA55_9PLEO</name>
<evidence type="ECO:0000313" key="2">
    <source>
        <dbReference type="Proteomes" id="UP001280581"/>
    </source>
</evidence>
<dbReference type="AlphaFoldDB" id="A0AAN6MA55"/>
<evidence type="ECO:0008006" key="3">
    <source>
        <dbReference type="Google" id="ProtNLM"/>
    </source>
</evidence>
<reference evidence="1 2" key="1">
    <citation type="submission" date="2021-02" db="EMBL/GenBank/DDBJ databases">
        <title>Genome assembly of Pseudopithomyces chartarum.</title>
        <authorList>
            <person name="Jauregui R."/>
            <person name="Singh J."/>
            <person name="Voisey C."/>
        </authorList>
    </citation>
    <scope>NUCLEOTIDE SEQUENCE [LARGE SCALE GENOMIC DNA]</scope>
    <source>
        <strain evidence="1 2">AGR01</strain>
    </source>
</reference>
<protein>
    <recommendedName>
        <fullName evidence="3">Ketopantoate reductase N-terminal domain-containing protein</fullName>
    </recommendedName>
</protein>
<evidence type="ECO:0000313" key="1">
    <source>
        <dbReference type="EMBL" id="KAK3217501.1"/>
    </source>
</evidence>